<accession>A0A060H739</accession>
<dbReference type="KEGG" id="xfs:D934_00500"/>
<dbReference type="AlphaFoldDB" id="A0A060H739"/>
<name>A0A060H739_XYLFS</name>
<dbReference type="PATRIC" id="fig|155920.8.peg.127"/>
<dbReference type="EMBL" id="CP006696">
    <property type="protein sequence ID" value="AIC09171.1"/>
    <property type="molecule type" value="Genomic_DNA"/>
</dbReference>
<dbReference type="HOGENOM" id="CLU_166948_0_0_6"/>
<organism evidence="1 2">
    <name type="scientific">Xylella fastidiosa subsp. sandyi Ann-1</name>
    <dbReference type="NCBI Taxonomy" id="155920"/>
    <lineage>
        <taxon>Bacteria</taxon>
        <taxon>Pseudomonadati</taxon>
        <taxon>Pseudomonadota</taxon>
        <taxon>Gammaproteobacteria</taxon>
        <taxon>Lysobacterales</taxon>
        <taxon>Lysobacteraceae</taxon>
        <taxon>Xylella</taxon>
    </lineage>
</organism>
<evidence type="ECO:0000313" key="2">
    <source>
        <dbReference type="Proteomes" id="UP000027215"/>
    </source>
</evidence>
<dbReference type="Proteomes" id="UP000027215">
    <property type="component" value="Chromosome"/>
</dbReference>
<proteinExistence type="predicted"/>
<gene>
    <name evidence="1" type="ORF">D934_00500</name>
</gene>
<sequence>MITTLLFVPRRSAGVCDVSQMQVWVKRKSVFVFYGLVTCWYLQGSQDTLAVWTQYVGINGAVVSRSKRLQMLQYLLLDEVFYSLMRISLFCRV</sequence>
<evidence type="ECO:0000313" key="1">
    <source>
        <dbReference type="EMBL" id="AIC09171.1"/>
    </source>
</evidence>
<reference evidence="1 2" key="1">
    <citation type="submission" date="2013-08" db="EMBL/GenBank/DDBJ databases">
        <authorList>
            <person name="Stouthamer R."/>
            <person name="Nunney L."/>
        </authorList>
    </citation>
    <scope>NUCLEOTIDE SEQUENCE [LARGE SCALE GENOMIC DNA]</scope>
    <source>
        <strain evidence="2">ann-1</strain>
    </source>
</reference>
<protein>
    <submittedName>
        <fullName evidence="1">Uncharacterized protein</fullName>
    </submittedName>
</protein>